<organism evidence="2">
    <name type="scientific">marine metagenome</name>
    <dbReference type="NCBI Taxonomy" id="408172"/>
    <lineage>
        <taxon>unclassified sequences</taxon>
        <taxon>metagenomes</taxon>
        <taxon>ecological metagenomes</taxon>
    </lineage>
</organism>
<feature type="non-terminal residue" evidence="2">
    <location>
        <position position="382"/>
    </location>
</feature>
<name>A0A382JRJ2_9ZZZZ</name>
<evidence type="ECO:0000313" key="2">
    <source>
        <dbReference type="EMBL" id="SVC13221.1"/>
    </source>
</evidence>
<dbReference type="InterPro" id="IPR032096">
    <property type="entry name" value="DUF4815"/>
</dbReference>
<dbReference type="EMBL" id="UINC01075237">
    <property type="protein sequence ID" value="SVC13221.1"/>
    <property type="molecule type" value="Genomic_DNA"/>
</dbReference>
<proteinExistence type="predicted"/>
<sequence>MPEKTDLNVSPYYDDYSEDKNFHKIIYRASRPLQSRELTQSQSILQNQIERFGNHMFKEGSIVSGAIADVDMRIYYVKVSAANPNENGDANVETYREATHGKYVQGKTSGVLAKVITSAAETSDDKLTLFVRYLSQGTDTDHSYAFTAGEELQTVTVDSAGAAADVGADNNDFKVMPTADEPNGRSSIANISEGIIYSRGFFVKVAEQELILEKYSGAPSYKVGLSITESFVTSATDNSLQDNSTGTSNENAAGADRFKVALTLSKTTLTAVEDTNFIELVRVNKGIIELQVNRPMYSEIENTLARRTFDASGDFVVRQFSQSMREHLDDTTNRGYYTKALGGNEAKFVMQVSPGKAYVKGFEIDKVGTTPIPLNKARTTKN</sequence>
<dbReference type="AlphaFoldDB" id="A0A382JRJ2"/>
<gene>
    <name evidence="2" type="ORF">METZ01_LOCUS266075</name>
</gene>
<reference evidence="2" key="1">
    <citation type="submission" date="2018-05" db="EMBL/GenBank/DDBJ databases">
        <authorList>
            <person name="Lanie J.A."/>
            <person name="Ng W.-L."/>
            <person name="Kazmierczak K.M."/>
            <person name="Andrzejewski T.M."/>
            <person name="Davidsen T.M."/>
            <person name="Wayne K.J."/>
            <person name="Tettelin H."/>
            <person name="Glass J.I."/>
            <person name="Rusch D."/>
            <person name="Podicherti R."/>
            <person name="Tsui H.-C.T."/>
            <person name="Winkler M.E."/>
        </authorList>
    </citation>
    <scope>NUCLEOTIDE SEQUENCE</scope>
</reference>
<feature type="domain" description="DUF4815" evidence="1">
    <location>
        <begin position="186"/>
        <end position="378"/>
    </location>
</feature>
<feature type="domain" description="DUF4815" evidence="1">
    <location>
        <begin position="12"/>
        <end position="82"/>
    </location>
</feature>
<dbReference type="Pfam" id="PF16075">
    <property type="entry name" value="DUF4815"/>
    <property type="match status" value="2"/>
</dbReference>
<protein>
    <recommendedName>
        <fullName evidence="1">DUF4815 domain-containing protein</fullName>
    </recommendedName>
</protein>
<evidence type="ECO:0000259" key="1">
    <source>
        <dbReference type="Pfam" id="PF16075"/>
    </source>
</evidence>
<accession>A0A382JRJ2</accession>